<dbReference type="PANTHER" id="PTHR47618">
    <property type="entry name" value="BIFUNCTIONAL OLIGORIBONUCLEASE AND PAP PHOSPHATASE NRNA"/>
    <property type="match status" value="1"/>
</dbReference>
<organism evidence="1 2">
    <name type="scientific">Candidatus Uhrbacteria bacterium RIFOXYB2_FULL_57_15</name>
    <dbReference type="NCBI Taxonomy" id="1802422"/>
    <lineage>
        <taxon>Bacteria</taxon>
        <taxon>Candidatus Uhriibacteriota</taxon>
    </lineage>
</organism>
<sequence>MALKETQQILETIKRSSRPLICVPRAGGADGYAAAIGLARVLEKLDKNADVVAADGTTPKNLHFLQKHERIQPRLENLRRFVIELDASKTKVDELTYEMKDEKLLIHLAPKTGSWESKDVTLSASGYRYDLIICLGSADLESCAHLYADHPDFFYRTPIINVDHRAENEHYGHINVVDLTAVATSEVCHDLVEAIEPGLLDEDVATAFLTGMIAKTRSFKTREVTPKTLQTASKLVARGAKRELIVHHLYRTRSVPTLRLWGRALARLKSDAGAHVVWTLLSKQDFLHAGAEEMDLPDVVDELIASSPDAKIVALLYETDDRGIVGILRAERPFDILALAAPLKPNGTREEARVAFPGKTIVQAERETLACLTGKT</sequence>
<dbReference type="Gene3D" id="3.90.1640.10">
    <property type="entry name" value="inorganic pyrophosphatase (n-terminal core)"/>
    <property type="match status" value="2"/>
</dbReference>
<dbReference type="PANTHER" id="PTHR47618:SF1">
    <property type="entry name" value="BIFUNCTIONAL OLIGORIBONUCLEASE AND PAP PHOSPHATASE NRNA"/>
    <property type="match status" value="1"/>
</dbReference>
<evidence type="ECO:0000313" key="1">
    <source>
        <dbReference type="EMBL" id="OGL98583.1"/>
    </source>
</evidence>
<dbReference type="SUPFAM" id="SSF64182">
    <property type="entry name" value="DHH phosphoesterases"/>
    <property type="match status" value="1"/>
</dbReference>
<name>A0A1F7W704_9BACT</name>
<protein>
    <recommendedName>
        <fullName evidence="3">DDH domain-containing protein</fullName>
    </recommendedName>
</protein>
<dbReference type="Proteomes" id="UP000176501">
    <property type="component" value="Unassembled WGS sequence"/>
</dbReference>
<evidence type="ECO:0000313" key="2">
    <source>
        <dbReference type="Proteomes" id="UP000176501"/>
    </source>
</evidence>
<proteinExistence type="predicted"/>
<dbReference type="InterPro" id="IPR051319">
    <property type="entry name" value="Oligoribo/pAp-PDE_c-di-AMP_PDE"/>
</dbReference>
<reference evidence="1 2" key="1">
    <citation type="journal article" date="2016" name="Nat. Commun.">
        <title>Thousands of microbial genomes shed light on interconnected biogeochemical processes in an aquifer system.</title>
        <authorList>
            <person name="Anantharaman K."/>
            <person name="Brown C.T."/>
            <person name="Hug L.A."/>
            <person name="Sharon I."/>
            <person name="Castelle C.J."/>
            <person name="Probst A.J."/>
            <person name="Thomas B.C."/>
            <person name="Singh A."/>
            <person name="Wilkins M.J."/>
            <person name="Karaoz U."/>
            <person name="Brodie E.L."/>
            <person name="Williams K.H."/>
            <person name="Hubbard S.S."/>
            <person name="Banfield J.F."/>
        </authorList>
    </citation>
    <scope>NUCLEOTIDE SEQUENCE [LARGE SCALE GENOMIC DNA]</scope>
</reference>
<gene>
    <name evidence="1" type="ORF">A2304_00645</name>
</gene>
<dbReference type="AlphaFoldDB" id="A0A1F7W704"/>
<dbReference type="InterPro" id="IPR038763">
    <property type="entry name" value="DHH_sf"/>
</dbReference>
<accession>A0A1F7W704</accession>
<dbReference type="EMBL" id="MGFE01000018">
    <property type="protein sequence ID" value="OGL98583.1"/>
    <property type="molecule type" value="Genomic_DNA"/>
</dbReference>
<comment type="caution">
    <text evidence="1">The sequence shown here is derived from an EMBL/GenBank/DDBJ whole genome shotgun (WGS) entry which is preliminary data.</text>
</comment>
<dbReference type="Gene3D" id="3.10.310.30">
    <property type="match status" value="1"/>
</dbReference>
<evidence type="ECO:0008006" key="3">
    <source>
        <dbReference type="Google" id="ProtNLM"/>
    </source>
</evidence>